<feature type="domain" description="Myb-like" evidence="7">
    <location>
        <begin position="124"/>
        <end position="176"/>
    </location>
</feature>
<dbReference type="PANTHER" id="PTHR44042">
    <property type="entry name" value="DUPLICATED HOMEODOMAIN-LIKE SUPERFAMILY PROTEIN-RELATED"/>
    <property type="match status" value="1"/>
</dbReference>
<evidence type="ECO:0000259" key="8">
    <source>
        <dbReference type="PROSITE" id="PS51294"/>
    </source>
</evidence>
<dbReference type="InterPro" id="IPR006447">
    <property type="entry name" value="Myb_dom_plants"/>
</dbReference>
<feature type="domain" description="HTH myb-type" evidence="8">
    <location>
        <begin position="123"/>
        <end position="180"/>
    </location>
</feature>
<dbReference type="Gene3D" id="1.10.10.60">
    <property type="entry name" value="Homeodomain-like"/>
    <property type="match status" value="2"/>
</dbReference>
<dbReference type="FunFam" id="1.10.10.60:FF:000009">
    <property type="entry name" value="transcription factor MYB1R1"/>
    <property type="match status" value="1"/>
</dbReference>
<dbReference type="PROSITE" id="PS51294">
    <property type="entry name" value="HTH_MYB"/>
    <property type="match status" value="1"/>
</dbReference>
<evidence type="ECO:0000313" key="9">
    <source>
        <dbReference type="EMBL" id="KAH7519804.1"/>
    </source>
</evidence>
<comment type="caution">
    <text evidence="9">The sequence shown here is derived from an EMBL/GenBank/DDBJ whole genome shotgun (WGS) entry which is preliminary data.</text>
</comment>
<dbReference type="PANTHER" id="PTHR44042:SF54">
    <property type="entry name" value="MYB-LIKE DNA-BINDING DOMAIN, SHAQKYF CLASS PROTEIN"/>
    <property type="match status" value="1"/>
</dbReference>
<evidence type="ECO:0000256" key="6">
    <source>
        <dbReference type="SAM" id="MobiDB-lite"/>
    </source>
</evidence>
<accession>A0A978UXT8</accession>
<keyword evidence="4" id="KW-0804">Transcription</keyword>
<evidence type="ECO:0000256" key="3">
    <source>
        <dbReference type="ARBA" id="ARBA00023125"/>
    </source>
</evidence>
<dbReference type="Pfam" id="PF00249">
    <property type="entry name" value="Myb_DNA-binding"/>
    <property type="match status" value="1"/>
</dbReference>
<evidence type="ECO:0000256" key="2">
    <source>
        <dbReference type="ARBA" id="ARBA00023015"/>
    </source>
</evidence>
<dbReference type="AlphaFoldDB" id="A0A978UXT8"/>
<comment type="subcellular location">
    <subcellularLocation>
        <location evidence="1">Nucleus</location>
    </subcellularLocation>
</comment>
<dbReference type="SMART" id="SM00717">
    <property type="entry name" value="SANT"/>
    <property type="match status" value="2"/>
</dbReference>
<dbReference type="NCBIfam" id="TIGR01557">
    <property type="entry name" value="myb_SHAQKYF"/>
    <property type="match status" value="1"/>
</dbReference>
<dbReference type="GO" id="GO:0003677">
    <property type="term" value="F:DNA binding"/>
    <property type="evidence" value="ECO:0007669"/>
    <property type="project" value="UniProtKB-KW"/>
</dbReference>
<dbReference type="GO" id="GO:0005634">
    <property type="term" value="C:nucleus"/>
    <property type="evidence" value="ECO:0007669"/>
    <property type="project" value="UniProtKB-SubCell"/>
</dbReference>
<dbReference type="SUPFAM" id="SSF46689">
    <property type="entry name" value="Homeodomain-like"/>
    <property type="match status" value="1"/>
</dbReference>
<dbReference type="PROSITE" id="PS50090">
    <property type="entry name" value="MYB_LIKE"/>
    <property type="match status" value="1"/>
</dbReference>
<protein>
    <recommendedName>
        <fullName evidence="11">Transcription factor DIVARICATA-like</fullName>
    </recommendedName>
</protein>
<dbReference type="InterPro" id="IPR017930">
    <property type="entry name" value="Myb_dom"/>
</dbReference>
<dbReference type="InterPro" id="IPR009057">
    <property type="entry name" value="Homeodomain-like_sf"/>
</dbReference>
<evidence type="ECO:0000256" key="5">
    <source>
        <dbReference type="ARBA" id="ARBA00023242"/>
    </source>
</evidence>
<feature type="region of interest" description="Disordered" evidence="6">
    <location>
        <begin position="202"/>
        <end position="249"/>
    </location>
</feature>
<keyword evidence="3" id="KW-0238">DNA-binding</keyword>
<dbReference type="Proteomes" id="UP000813462">
    <property type="component" value="Unassembled WGS sequence"/>
</dbReference>
<evidence type="ECO:0008006" key="11">
    <source>
        <dbReference type="Google" id="ProtNLM"/>
    </source>
</evidence>
<proteinExistence type="predicted"/>
<evidence type="ECO:0000256" key="1">
    <source>
        <dbReference type="ARBA" id="ARBA00004123"/>
    </source>
</evidence>
<gene>
    <name evidence="9" type="ORF">FEM48_Zijuj08G0076000</name>
</gene>
<organism evidence="9 10">
    <name type="scientific">Ziziphus jujuba var. spinosa</name>
    <dbReference type="NCBI Taxonomy" id="714518"/>
    <lineage>
        <taxon>Eukaryota</taxon>
        <taxon>Viridiplantae</taxon>
        <taxon>Streptophyta</taxon>
        <taxon>Embryophyta</taxon>
        <taxon>Tracheophyta</taxon>
        <taxon>Spermatophyta</taxon>
        <taxon>Magnoliopsida</taxon>
        <taxon>eudicotyledons</taxon>
        <taxon>Gunneridae</taxon>
        <taxon>Pentapetalae</taxon>
        <taxon>rosids</taxon>
        <taxon>fabids</taxon>
        <taxon>Rosales</taxon>
        <taxon>Rhamnaceae</taxon>
        <taxon>Paliureae</taxon>
        <taxon>Ziziphus</taxon>
    </lineage>
</organism>
<dbReference type="CDD" id="cd00167">
    <property type="entry name" value="SANT"/>
    <property type="match status" value="2"/>
</dbReference>
<reference evidence="9" key="1">
    <citation type="journal article" date="2021" name="Front. Plant Sci.">
        <title>Chromosome-Scale Genome Assembly for Chinese Sour Jujube and Insights Into Its Genome Evolution and Domestication Signature.</title>
        <authorList>
            <person name="Shen L.-Y."/>
            <person name="Luo H."/>
            <person name="Wang X.-L."/>
            <person name="Wang X.-M."/>
            <person name="Qiu X.-J."/>
            <person name="Liu H."/>
            <person name="Zhou S.-S."/>
            <person name="Jia K.-H."/>
            <person name="Nie S."/>
            <person name="Bao Y.-T."/>
            <person name="Zhang R.-G."/>
            <person name="Yun Q.-Z."/>
            <person name="Chai Y.-H."/>
            <person name="Lu J.-Y."/>
            <person name="Li Y."/>
            <person name="Zhao S.-W."/>
            <person name="Mao J.-F."/>
            <person name="Jia S.-G."/>
            <person name="Mao Y.-M."/>
        </authorList>
    </citation>
    <scope>NUCLEOTIDE SEQUENCE</scope>
    <source>
        <strain evidence="9">AT0</strain>
        <tissue evidence="9">Leaf</tissue>
    </source>
</reference>
<keyword evidence="5" id="KW-0539">Nucleus</keyword>
<name>A0A978UXT8_ZIZJJ</name>
<dbReference type="EMBL" id="JAEACU010000008">
    <property type="protein sequence ID" value="KAH7519804.1"/>
    <property type="molecule type" value="Genomic_DNA"/>
</dbReference>
<keyword evidence="2" id="KW-0805">Transcription regulation</keyword>
<evidence type="ECO:0000256" key="4">
    <source>
        <dbReference type="ARBA" id="ARBA00023163"/>
    </source>
</evidence>
<dbReference type="InterPro" id="IPR001005">
    <property type="entry name" value="SANT/Myb"/>
</dbReference>
<evidence type="ECO:0000313" key="10">
    <source>
        <dbReference type="Proteomes" id="UP000813462"/>
    </source>
</evidence>
<sequence length="249" mass="27928">MQQSSFTSDLGIVQIPDHEYNNTTTTTDHHHHHHHWSFEENKAFEIAVAELSKELGSLDLMIHQIALRFPGKTVSQIEQHLKALTEDIEMIEKGLIPIPNYVESSSNHDDKLIRNGAETKSTNPPRRKGIPWTKHEHEMFLKGLDKYGKGDWRSISRLCVVTRTPTQVASHAQKYYLRLQSPGGRQSKAAAESATMTSANKTLTNFKDASSMADSSRRHVSSSHESQTHLGHAILSPSPCPSCQRPFSS</sequence>
<evidence type="ECO:0000259" key="7">
    <source>
        <dbReference type="PROSITE" id="PS50090"/>
    </source>
</evidence>